<keyword evidence="4" id="KW-1185">Reference proteome</keyword>
<feature type="chain" id="PRO_5039040864" description="Secreted protein" evidence="2">
    <location>
        <begin position="29"/>
        <end position="221"/>
    </location>
</feature>
<evidence type="ECO:0000313" key="4">
    <source>
        <dbReference type="Proteomes" id="UP000660680"/>
    </source>
</evidence>
<feature type="signal peptide" evidence="2">
    <location>
        <begin position="1"/>
        <end position="28"/>
    </location>
</feature>
<proteinExistence type="predicted"/>
<evidence type="ECO:0000313" key="3">
    <source>
        <dbReference type="EMBL" id="GGS42549.1"/>
    </source>
</evidence>
<evidence type="ECO:0000256" key="1">
    <source>
        <dbReference type="SAM" id="MobiDB-lite"/>
    </source>
</evidence>
<organism evidence="3 4">
    <name type="scientific">Actinokineospora fastidiosa</name>
    <dbReference type="NCBI Taxonomy" id="1816"/>
    <lineage>
        <taxon>Bacteria</taxon>
        <taxon>Bacillati</taxon>
        <taxon>Actinomycetota</taxon>
        <taxon>Actinomycetes</taxon>
        <taxon>Pseudonocardiales</taxon>
        <taxon>Pseudonocardiaceae</taxon>
        <taxon>Actinokineospora</taxon>
    </lineage>
</organism>
<sequence length="221" mass="23166">MNRHLGRIAAAVMAVGVMSTAATGLAIATTPVVAESEPRTVESDLTALHERIATAVTAGDSFALIEAVTDLPPAIAAAYEVARSERAFGLLDEADALAAQIRDSWPWDPYRPPTAVATLVNSLLSVIEAYLQEMGEPVVVHHPVPVWEPVPMWGPVPLWGPVPVWGPDPVVGEPAAEAPVIEDPVVEEPAIEDPVIEEPVIDQPEVSGPVIGDAVSTPAAP</sequence>
<dbReference type="EMBL" id="BMRB01000003">
    <property type="protein sequence ID" value="GGS42549.1"/>
    <property type="molecule type" value="Genomic_DNA"/>
</dbReference>
<evidence type="ECO:0000256" key="2">
    <source>
        <dbReference type="SAM" id="SignalP"/>
    </source>
</evidence>
<evidence type="ECO:0008006" key="5">
    <source>
        <dbReference type="Google" id="ProtNLM"/>
    </source>
</evidence>
<gene>
    <name evidence="3" type="ORF">GCM10010171_41850</name>
</gene>
<dbReference type="RefSeq" id="WP_189212212.1">
    <property type="nucleotide sequence ID" value="NZ_BMRB01000003.1"/>
</dbReference>
<feature type="region of interest" description="Disordered" evidence="1">
    <location>
        <begin position="197"/>
        <end position="221"/>
    </location>
</feature>
<reference evidence="3" key="2">
    <citation type="submission" date="2020-09" db="EMBL/GenBank/DDBJ databases">
        <authorList>
            <person name="Sun Q."/>
            <person name="Ohkuma M."/>
        </authorList>
    </citation>
    <scope>NUCLEOTIDE SEQUENCE</scope>
    <source>
        <strain evidence="3">JCM 3276</strain>
    </source>
</reference>
<comment type="caution">
    <text evidence="3">The sequence shown here is derived from an EMBL/GenBank/DDBJ whole genome shotgun (WGS) entry which is preliminary data.</text>
</comment>
<dbReference type="AlphaFoldDB" id="A0A918GJR2"/>
<name>A0A918GJR2_9PSEU</name>
<accession>A0A918GJR2</accession>
<reference evidence="3" key="1">
    <citation type="journal article" date="2014" name="Int. J. Syst. Evol. Microbiol.">
        <title>Complete genome sequence of Corynebacterium casei LMG S-19264T (=DSM 44701T), isolated from a smear-ripened cheese.</title>
        <authorList>
            <consortium name="US DOE Joint Genome Institute (JGI-PGF)"/>
            <person name="Walter F."/>
            <person name="Albersmeier A."/>
            <person name="Kalinowski J."/>
            <person name="Ruckert C."/>
        </authorList>
    </citation>
    <scope>NUCLEOTIDE SEQUENCE</scope>
    <source>
        <strain evidence="3">JCM 3276</strain>
    </source>
</reference>
<protein>
    <recommendedName>
        <fullName evidence="5">Secreted protein</fullName>
    </recommendedName>
</protein>
<dbReference type="Proteomes" id="UP000660680">
    <property type="component" value="Unassembled WGS sequence"/>
</dbReference>
<keyword evidence="2" id="KW-0732">Signal</keyword>